<dbReference type="OrthoDB" id="9813911at2"/>
<dbReference type="AlphaFoldDB" id="I2GKE9"/>
<sequence>MKTVLKLEEFAQFALSIVLFSQLPYAWWWFPALILLPDISMVGYFINPRIGAIGYNLGHHKGIALLVGTIGLLTQQPILMLAGIILFGHASMDRMMGYGLKYSDSFKHTHLGFVGNHAK</sequence>
<dbReference type="Proteomes" id="UP000009309">
    <property type="component" value="Unassembled WGS sequence"/>
</dbReference>
<evidence type="ECO:0000313" key="2">
    <source>
        <dbReference type="EMBL" id="CCH54374.1"/>
    </source>
</evidence>
<reference evidence="2 3" key="1">
    <citation type="journal article" date="2012" name="J. Bacteriol.">
        <title>Genome Sequence of the Filamentous Bacterium Fibrisoma limi BUZ 3T.</title>
        <authorList>
            <person name="Filippini M."/>
            <person name="Qi W."/>
            <person name="Jaenicke S."/>
            <person name="Goesmann A."/>
            <person name="Smits T.H."/>
            <person name="Bagheri H.C."/>
        </authorList>
    </citation>
    <scope>NUCLEOTIDE SEQUENCE [LARGE SCALE GENOMIC DNA]</scope>
    <source>
        <strain evidence="3">BUZ 3T</strain>
    </source>
</reference>
<gene>
    <name evidence="2" type="ORF">BN8_03536</name>
</gene>
<protein>
    <recommendedName>
        <fullName evidence="4">DUF4260 domain-containing protein</fullName>
    </recommendedName>
</protein>
<evidence type="ECO:0000313" key="3">
    <source>
        <dbReference type="Proteomes" id="UP000009309"/>
    </source>
</evidence>
<feature type="transmembrane region" description="Helical" evidence="1">
    <location>
        <begin position="12"/>
        <end position="30"/>
    </location>
</feature>
<dbReference type="STRING" id="1185876.BN8_03536"/>
<dbReference type="EMBL" id="CAIT01000006">
    <property type="protein sequence ID" value="CCH54374.1"/>
    <property type="molecule type" value="Genomic_DNA"/>
</dbReference>
<comment type="caution">
    <text evidence="2">The sequence shown here is derived from an EMBL/GenBank/DDBJ whole genome shotgun (WGS) entry which is preliminary data.</text>
</comment>
<keyword evidence="1" id="KW-0812">Transmembrane</keyword>
<name>I2GKE9_9BACT</name>
<keyword evidence="1" id="KW-0472">Membrane</keyword>
<dbReference type="InterPro" id="IPR025356">
    <property type="entry name" value="DUF4260"/>
</dbReference>
<accession>I2GKE9</accession>
<evidence type="ECO:0008006" key="4">
    <source>
        <dbReference type="Google" id="ProtNLM"/>
    </source>
</evidence>
<evidence type="ECO:0000256" key="1">
    <source>
        <dbReference type="SAM" id="Phobius"/>
    </source>
</evidence>
<keyword evidence="1" id="KW-1133">Transmembrane helix</keyword>
<dbReference type="Pfam" id="PF14079">
    <property type="entry name" value="DUF4260"/>
    <property type="match status" value="1"/>
</dbReference>
<proteinExistence type="predicted"/>
<organism evidence="2 3">
    <name type="scientific">Fibrisoma limi BUZ 3</name>
    <dbReference type="NCBI Taxonomy" id="1185876"/>
    <lineage>
        <taxon>Bacteria</taxon>
        <taxon>Pseudomonadati</taxon>
        <taxon>Bacteroidota</taxon>
        <taxon>Cytophagia</taxon>
        <taxon>Cytophagales</taxon>
        <taxon>Spirosomataceae</taxon>
        <taxon>Fibrisoma</taxon>
    </lineage>
</organism>
<dbReference type="eggNOG" id="ENOG5032SZF">
    <property type="taxonomic scope" value="Bacteria"/>
</dbReference>
<feature type="transmembrane region" description="Helical" evidence="1">
    <location>
        <begin position="63"/>
        <end position="87"/>
    </location>
</feature>
<dbReference type="RefSeq" id="WP_009282954.1">
    <property type="nucleotide sequence ID" value="NZ_CAIT01000006.1"/>
</dbReference>
<keyword evidence="3" id="KW-1185">Reference proteome</keyword>